<dbReference type="GO" id="GO:0005524">
    <property type="term" value="F:ATP binding"/>
    <property type="evidence" value="ECO:0007669"/>
    <property type="project" value="InterPro"/>
</dbReference>
<dbReference type="InterPro" id="IPR027417">
    <property type="entry name" value="P-loop_NTPase"/>
</dbReference>
<sequence>MALRPAGAHIRILTQYENFTLSANHAQVKLSRPDTGESTDFVNVSRVHRGVSTGDLFAEVVLPCVSNAFSGQSFTFLVAGPRDSGRSVTMYGNPNTHEKGILELTAEELLRAAPAHEATITRSHFIVEGDHIHDGLNGDRQVEVYDFPAPVGKLPLPTMVPLQRADEAVFAATSRSRHSSVFTQLHIYTTTTKGGNCTRRTLAIITFVDVCAITRRGEQMPRDFVALSSAVNCANSGQDARDSLNACRLTQLLEGSMLGGTTLVCICTVSGSPELFEDTKETLAFAAAVHKIQQVLILVHINTPKWVFDAAAHMDQVRASRQTLIANSYAYGAMECCMTQQKMIERTAVPPDDVFDAAVAEGKRARESIAQAISSQTTMLREAIQEQQFAKDASLKDVNTMEHAAQRAFDEAESLEHKAAGLEESVKNTLEDAQAHVDQLRAEVYDIKMKDGGRRADRVQYERLEIDCTQAARDYSEMNDIMHRVHWTKERVSAASHENVERRNKKRRLEQTLNEASVRVSASQVNQRQHEQIAAMRSRLSQYENNVCSLRSRSASMSTPSSSAAPAAAGSKSHHNYSQSSSSITNNENSYRSNLHTHKTPSNGSNTSNALLSARPFGTATAGNRKTAASSSSSLRSHQHHLDVSAELSLHPSDDSVFLDSVYRGSGSESTFQAPPMPAPTTARHRLIASASPANLHSNGKPMTNGARSPKVVIKNEQFVGRESAENQTIASLYLL</sequence>
<name>A0A0S4KIG4_BODSA</name>
<dbReference type="PANTHER" id="PTHR24115">
    <property type="entry name" value="KINESIN-RELATED"/>
    <property type="match status" value="1"/>
</dbReference>
<organism evidence="4 5">
    <name type="scientific">Bodo saltans</name>
    <name type="common">Flagellated protozoan</name>
    <dbReference type="NCBI Taxonomy" id="75058"/>
    <lineage>
        <taxon>Eukaryota</taxon>
        <taxon>Discoba</taxon>
        <taxon>Euglenozoa</taxon>
        <taxon>Kinetoplastea</taxon>
        <taxon>Metakinetoplastina</taxon>
        <taxon>Eubodonida</taxon>
        <taxon>Bodonidae</taxon>
        <taxon>Bodo</taxon>
    </lineage>
</organism>
<evidence type="ECO:0000313" key="5">
    <source>
        <dbReference type="Proteomes" id="UP000051952"/>
    </source>
</evidence>
<dbReference type="EMBL" id="CYKH01000991">
    <property type="protein sequence ID" value="CUI14305.1"/>
    <property type="molecule type" value="Genomic_DNA"/>
</dbReference>
<keyword evidence="5" id="KW-1185">Reference proteome</keyword>
<gene>
    <name evidence="4" type="ORF">BSAL_84930</name>
</gene>
<dbReference type="InterPro" id="IPR027640">
    <property type="entry name" value="Kinesin-like_fam"/>
</dbReference>
<evidence type="ECO:0000259" key="3">
    <source>
        <dbReference type="SMART" id="SM00129"/>
    </source>
</evidence>
<dbReference type="GO" id="GO:0005874">
    <property type="term" value="C:microtubule"/>
    <property type="evidence" value="ECO:0007669"/>
    <property type="project" value="TreeGrafter"/>
</dbReference>
<feature type="region of interest" description="Disordered" evidence="2">
    <location>
        <begin position="554"/>
        <end position="611"/>
    </location>
</feature>
<evidence type="ECO:0000256" key="2">
    <source>
        <dbReference type="SAM" id="MobiDB-lite"/>
    </source>
</evidence>
<accession>A0A0S4KIG4</accession>
<dbReference type="GO" id="GO:0007018">
    <property type="term" value="P:microtubule-based movement"/>
    <property type="evidence" value="ECO:0007669"/>
    <property type="project" value="InterPro"/>
</dbReference>
<evidence type="ECO:0000256" key="1">
    <source>
        <dbReference type="SAM" id="Coils"/>
    </source>
</evidence>
<feature type="compositionally biased region" description="Polar residues" evidence="2">
    <location>
        <begin position="600"/>
        <end position="611"/>
    </location>
</feature>
<dbReference type="AlphaFoldDB" id="A0A0S4KIG4"/>
<dbReference type="SUPFAM" id="SSF52540">
    <property type="entry name" value="P-loop containing nucleoside triphosphate hydrolases"/>
    <property type="match status" value="1"/>
</dbReference>
<feature type="domain" description="Kinesin motor" evidence="3">
    <location>
        <begin position="7"/>
        <end position="300"/>
    </location>
</feature>
<dbReference type="GO" id="GO:0005871">
    <property type="term" value="C:kinesin complex"/>
    <property type="evidence" value="ECO:0007669"/>
    <property type="project" value="TreeGrafter"/>
</dbReference>
<reference evidence="5" key="1">
    <citation type="submission" date="2015-09" db="EMBL/GenBank/DDBJ databases">
        <authorList>
            <consortium name="Pathogen Informatics"/>
        </authorList>
    </citation>
    <scope>NUCLEOTIDE SEQUENCE [LARGE SCALE GENOMIC DNA]</scope>
    <source>
        <strain evidence="5">Lake Konstanz</strain>
    </source>
</reference>
<feature type="compositionally biased region" description="Low complexity" evidence="2">
    <location>
        <begin position="554"/>
        <end position="590"/>
    </location>
</feature>
<dbReference type="GO" id="GO:0008017">
    <property type="term" value="F:microtubule binding"/>
    <property type="evidence" value="ECO:0007669"/>
    <property type="project" value="InterPro"/>
</dbReference>
<dbReference type="GO" id="GO:0016887">
    <property type="term" value="F:ATP hydrolysis activity"/>
    <property type="evidence" value="ECO:0007669"/>
    <property type="project" value="TreeGrafter"/>
</dbReference>
<dbReference type="SMART" id="SM00129">
    <property type="entry name" value="KISc"/>
    <property type="match status" value="1"/>
</dbReference>
<dbReference type="InterPro" id="IPR036961">
    <property type="entry name" value="Kinesin_motor_dom_sf"/>
</dbReference>
<keyword evidence="1" id="KW-0175">Coiled coil</keyword>
<dbReference type="OrthoDB" id="276237at2759"/>
<dbReference type="GO" id="GO:0003777">
    <property type="term" value="F:microtubule motor activity"/>
    <property type="evidence" value="ECO:0007669"/>
    <property type="project" value="InterPro"/>
</dbReference>
<feature type="coiled-coil region" evidence="1">
    <location>
        <begin position="499"/>
        <end position="546"/>
    </location>
</feature>
<dbReference type="Gene3D" id="3.40.850.10">
    <property type="entry name" value="Kinesin motor domain"/>
    <property type="match status" value="2"/>
</dbReference>
<dbReference type="InterPro" id="IPR001752">
    <property type="entry name" value="Kinesin_motor_dom"/>
</dbReference>
<dbReference type="Proteomes" id="UP000051952">
    <property type="component" value="Unassembled WGS sequence"/>
</dbReference>
<feature type="coiled-coil region" evidence="1">
    <location>
        <begin position="398"/>
        <end position="450"/>
    </location>
</feature>
<evidence type="ECO:0000313" key="4">
    <source>
        <dbReference type="EMBL" id="CUI14305.1"/>
    </source>
</evidence>
<dbReference type="OMA" id="HINTPKW"/>
<dbReference type="VEuPathDB" id="TriTrypDB:BSAL_84930"/>
<proteinExistence type="predicted"/>
<dbReference type="PANTHER" id="PTHR24115:SF1020">
    <property type="entry name" value="KINESIN-LIKE PROTEIN KIN-14U"/>
    <property type="match status" value="1"/>
</dbReference>
<dbReference type="GO" id="GO:0051225">
    <property type="term" value="P:spindle assembly"/>
    <property type="evidence" value="ECO:0007669"/>
    <property type="project" value="TreeGrafter"/>
</dbReference>
<protein>
    <submittedName>
        <fullName evidence="4">Kinesin-like protein, putative</fullName>
    </submittedName>
</protein>